<dbReference type="AlphaFoldDB" id="A0A1C1Z0P0"/>
<evidence type="ECO:0000313" key="2">
    <source>
        <dbReference type="EMBL" id="OCW59331.1"/>
    </source>
</evidence>
<accession>A0A1C1Z0P0</accession>
<evidence type="ECO:0000313" key="3">
    <source>
        <dbReference type="Proteomes" id="UP000094795"/>
    </source>
</evidence>
<dbReference type="EMBL" id="LQZT01000001">
    <property type="protein sequence ID" value="OCW59331.1"/>
    <property type="molecule type" value="Genomic_DNA"/>
</dbReference>
<keyword evidence="1" id="KW-0472">Membrane</keyword>
<keyword evidence="3" id="KW-1185">Reference proteome</keyword>
<protein>
    <submittedName>
        <fullName evidence="2">Uncharacterized protein</fullName>
    </submittedName>
</protein>
<feature type="transmembrane region" description="Helical" evidence="1">
    <location>
        <begin position="40"/>
        <end position="59"/>
    </location>
</feature>
<keyword evidence="1" id="KW-0812">Transmembrane</keyword>
<dbReference type="Proteomes" id="UP000094795">
    <property type="component" value="Unassembled WGS sequence"/>
</dbReference>
<proteinExistence type="predicted"/>
<reference evidence="2 3" key="1">
    <citation type="submission" date="2015-12" db="EMBL/GenBank/DDBJ databases">
        <authorList>
            <person name="Shamseldin A."/>
            <person name="Moawad H."/>
            <person name="Abd El-Rahim W.M."/>
            <person name="Sadowsky M.J."/>
        </authorList>
    </citation>
    <scope>NUCLEOTIDE SEQUENCE [LARGE SCALE GENOMIC DNA]</scope>
    <source>
        <strain evidence="2 3">JC234</strain>
    </source>
</reference>
<comment type="caution">
    <text evidence="2">The sequence shown here is derived from an EMBL/GenBank/DDBJ whole genome shotgun (WGS) entry which is preliminary data.</text>
</comment>
<keyword evidence="1" id="KW-1133">Transmembrane helix</keyword>
<organism evidence="2 3">
    <name type="scientific">Hoeflea olei</name>
    <dbReference type="NCBI Taxonomy" id="1480615"/>
    <lineage>
        <taxon>Bacteria</taxon>
        <taxon>Pseudomonadati</taxon>
        <taxon>Pseudomonadota</taxon>
        <taxon>Alphaproteobacteria</taxon>
        <taxon>Hyphomicrobiales</taxon>
        <taxon>Rhizobiaceae</taxon>
        <taxon>Hoeflea</taxon>
    </lineage>
</organism>
<gene>
    <name evidence="2" type="ORF">AWJ14_09815</name>
</gene>
<evidence type="ECO:0000256" key="1">
    <source>
        <dbReference type="SAM" id="Phobius"/>
    </source>
</evidence>
<sequence>MARSKKAMRMAVKILLVLVLVAMGLHLIKPFGLPGLRKRADVWKIALILVFAMMMTLVLRPG</sequence>
<name>A0A1C1Z0P0_9HYPH</name>